<accession>A0ABP5K346</accession>
<evidence type="ECO:0000313" key="3">
    <source>
        <dbReference type="EMBL" id="GAA2124949.1"/>
    </source>
</evidence>
<gene>
    <name evidence="3" type="ORF">GCM10009727_12870</name>
</gene>
<dbReference type="EMBL" id="BAAAMR010000007">
    <property type="protein sequence ID" value="GAA2124949.1"/>
    <property type="molecule type" value="Genomic_DNA"/>
</dbReference>
<reference evidence="4" key="1">
    <citation type="journal article" date="2019" name="Int. J. Syst. Evol. Microbiol.">
        <title>The Global Catalogue of Microorganisms (GCM) 10K type strain sequencing project: providing services to taxonomists for standard genome sequencing and annotation.</title>
        <authorList>
            <consortium name="The Broad Institute Genomics Platform"/>
            <consortium name="The Broad Institute Genome Sequencing Center for Infectious Disease"/>
            <person name="Wu L."/>
            <person name="Ma J."/>
        </authorList>
    </citation>
    <scope>NUCLEOTIDE SEQUENCE [LARGE SCALE GENOMIC DNA]</scope>
    <source>
        <strain evidence="4">JCM 13850</strain>
    </source>
</reference>
<feature type="region of interest" description="Disordered" evidence="1">
    <location>
        <begin position="228"/>
        <end position="281"/>
    </location>
</feature>
<evidence type="ECO:0000313" key="4">
    <source>
        <dbReference type="Proteomes" id="UP001501020"/>
    </source>
</evidence>
<evidence type="ECO:0000259" key="2">
    <source>
        <dbReference type="Pfam" id="PF13700"/>
    </source>
</evidence>
<protein>
    <recommendedName>
        <fullName evidence="2">DUF4158 domain-containing protein</fullName>
    </recommendedName>
</protein>
<feature type="domain" description="DUF4158" evidence="2">
    <location>
        <begin position="4"/>
        <end position="107"/>
    </location>
</feature>
<keyword evidence="4" id="KW-1185">Reference proteome</keyword>
<dbReference type="Pfam" id="PF13700">
    <property type="entry name" value="DUF4158"/>
    <property type="match status" value="1"/>
</dbReference>
<comment type="caution">
    <text evidence="3">The sequence shown here is derived from an EMBL/GenBank/DDBJ whole genome shotgun (WGS) entry which is preliminary data.</text>
</comment>
<name>A0ABP5K346_9ACTN</name>
<organism evidence="3 4">
    <name type="scientific">Actinomadura napierensis</name>
    <dbReference type="NCBI Taxonomy" id="267854"/>
    <lineage>
        <taxon>Bacteria</taxon>
        <taxon>Bacillati</taxon>
        <taxon>Actinomycetota</taxon>
        <taxon>Actinomycetes</taxon>
        <taxon>Streptosporangiales</taxon>
        <taxon>Thermomonosporaceae</taxon>
        <taxon>Actinomadura</taxon>
    </lineage>
</organism>
<dbReference type="Proteomes" id="UP001501020">
    <property type="component" value="Unassembled WGS sequence"/>
</dbReference>
<feature type="compositionally biased region" description="Basic and acidic residues" evidence="1">
    <location>
        <begin position="228"/>
        <end position="240"/>
    </location>
</feature>
<proteinExistence type="predicted"/>
<sequence>MISAWALVDSDWDLIGNKTGATRLGFGVMLKFYEMEGRFPAYAEEVPQVARGVRRRVLVKVDPALFAKYSWRGRTIEYHRAQIRKAYGTRPASEADEDRWAQWLADEVCPVEPRREQPTEAVPQRCKSERWPFAVVLTLVGVKGQHRTPAGPDRVSRRLLRELPDGGFGEAREIVRQFAGIGEPLKPFGDGPPPDLFTLGGVRAGGAVVGERARGVGAGGLTRKIEDAAHPDVDMRHDRVNGPAVAPPRPSSGGASRSPAGWGRPTPLAVGSVNTRYRAGR</sequence>
<feature type="compositionally biased region" description="Low complexity" evidence="1">
    <location>
        <begin position="251"/>
        <end position="264"/>
    </location>
</feature>
<dbReference type="InterPro" id="IPR025296">
    <property type="entry name" value="DUF4158"/>
</dbReference>
<evidence type="ECO:0000256" key="1">
    <source>
        <dbReference type="SAM" id="MobiDB-lite"/>
    </source>
</evidence>